<dbReference type="PANTHER" id="PTHR42935:SF1">
    <property type="entry name" value="SLR0930 PROTEIN"/>
    <property type="match status" value="1"/>
</dbReference>
<dbReference type="InterPro" id="IPR027417">
    <property type="entry name" value="P-loop_NTPase"/>
</dbReference>
<evidence type="ECO:0000313" key="3">
    <source>
        <dbReference type="Proteomes" id="UP001195483"/>
    </source>
</evidence>
<dbReference type="InterPro" id="IPR008533">
    <property type="entry name" value="DUF815"/>
</dbReference>
<evidence type="ECO:0000313" key="2">
    <source>
        <dbReference type="EMBL" id="KAK3606880.1"/>
    </source>
</evidence>
<sequence length="757" mass="85352">MFLRLHDISKNKQNVFKFICTLLFISGGFAISLPLSAADKPHVVYGKVLRDGVPVKDVPVALLKFLPNPQGGPPMSPVGRTQTDTDGAYRFELTDVKPDDRFTVGILLDGNRTSGEPFTFGADTQKEVSFQVAGTVTDPSFYTPVRTSFAVTYMGKERTLRITDYTLYRNSSGKTLDLRGTPITYPDAADTAEFKDGQIHLSLYTDTESGQIIYEYDFTQDVRPGMTIELPVKAGTAETLDAEFAGAVAPEMPGEEGKTDYAVRTLKADTGTDIRQNYRQSPASKAGDHCSLHCDAVATINCRPAMKTNLPIISRIIDDYYLTGSAQARMPCLNSYIRFISALEKYLLNRFRHDAEKTGDSASGAQEFMQTYFYRELRHKHGTVRLFQEFRTELCSYLAERPSLAKDAWQSYIAILISHSAYIPANAGHPPPVFRFLLSLLSADPRDLFELFDTGDNRSPDAETALDITAEPLTHPLKQHFDTYFEDMNADRLWAALREFYRTSSGGDLLLFSAFEPIAHSRDGFVLRGIPGHQMQTPKPLYGIDEHYRQLKDNMELFISGKPARHVLLWGYRGTGKSSCVLKLAQEFFVRGVRLVDFPASRIADISACFELLGRYRERFIVFLDDLSFENGDVSYKLLKTRLEGSVRRGMHNIILHATSNRRELADAPAATDERSDYPQVLDEKRAIDDRFGLKLFFDFPVPEDLKALLYRIADEYGISGDKETLHQEFSRFCMFNRYTSPGGRAVRRFLDTRLSS</sequence>
<proteinExistence type="predicted"/>
<dbReference type="InterPro" id="IPR003593">
    <property type="entry name" value="AAA+_ATPase"/>
</dbReference>
<dbReference type="SMART" id="SM00382">
    <property type="entry name" value="AAA"/>
    <property type="match status" value="1"/>
</dbReference>
<dbReference type="Pfam" id="PF05673">
    <property type="entry name" value="DUF815"/>
    <property type="match status" value="1"/>
</dbReference>
<dbReference type="EMBL" id="JAEAOA010001141">
    <property type="protein sequence ID" value="KAK3606880.1"/>
    <property type="molecule type" value="Genomic_DNA"/>
</dbReference>
<dbReference type="SUPFAM" id="SSF52540">
    <property type="entry name" value="P-loop containing nucleoside triphosphate hydrolases"/>
    <property type="match status" value="1"/>
</dbReference>
<accession>A0AAE0TBN2</accession>
<evidence type="ECO:0000259" key="1">
    <source>
        <dbReference type="SMART" id="SM00382"/>
    </source>
</evidence>
<feature type="domain" description="AAA+ ATPase" evidence="1">
    <location>
        <begin position="563"/>
        <end position="682"/>
    </location>
</feature>
<name>A0AAE0TBN2_9BIVA</name>
<dbReference type="Proteomes" id="UP001195483">
    <property type="component" value="Unassembled WGS sequence"/>
</dbReference>
<reference evidence="2" key="3">
    <citation type="submission" date="2023-05" db="EMBL/GenBank/DDBJ databases">
        <authorList>
            <person name="Smith C.H."/>
        </authorList>
    </citation>
    <scope>NUCLEOTIDE SEQUENCE</scope>
    <source>
        <strain evidence="2">CHS0354</strain>
        <tissue evidence="2">Mantle</tissue>
    </source>
</reference>
<organism evidence="2 3">
    <name type="scientific">Potamilus streckersoni</name>
    <dbReference type="NCBI Taxonomy" id="2493646"/>
    <lineage>
        <taxon>Eukaryota</taxon>
        <taxon>Metazoa</taxon>
        <taxon>Spiralia</taxon>
        <taxon>Lophotrochozoa</taxon>
        <taxon>Mollusca</taxon>
        <taxon>Bivalvia</taxon>
        <taxon>Autobranchia</taxon>
        <taxon>Heteroconchia</taxon>
        <taxon>Palaeoheterodonta</taxon>
        <taxon>Unionida</taxon>
        <taxon>Unionoidea</taxon>
        <taxon>Unionidae</taxon>
        <taxon>Ambleminae</taxon>
        <taxon>Lampsilini</taxon>
        <taxon>Potamilus</taxon>
    </lineage>
</organism>
<dbReference type="AlphaFoldDB" id="A0AAE0TBN2"/>
<dbReference type="Gene3D" id="3.40.50.300">
    <property type="entry name" value="P-loop containing nucleotide triphosphate hydrolases"/>
    <property type="match status" value="1"/>
</dbReference>
<comment type="caution">
    <text evidence="2">The sequence shown here is derived from an EMBL/GenBank/DDBJ whole genome shotgun (WGS) entry which is preliminary data.</text>
</comment>
<keyword evidence="3" id="KW-1185">Reference proteome</keyword>
<reference evidence="2" key="2">
    <citation type="journal article" date="2021" name="Genome Biol. Evol.">
        <title>Developing a high-quality reference genome for a parasitic bivalve with doubly uniparental inheritance (Bivalvia: Unionida).</title>
        <authorList>
            <person name="Smith C.H."/>
        </authorList>
    </citation>
    <scope>NUCLEOTIDE SEQUENCE</scope>
    <source>
        <strain evidence="2">CHS0354</strain>
        <tissue evidence="2">Mantle</tissue>
    </source>
</reference>
<dbReference type="PANTHER" id="PTHR42935">
    <property type="entry name" value="SLR0930 PROTEIN"/>
    <property type="match status" value="1"/>
</dbReference>
<gene>
    <name evidence="2" type="ORF">CHS0354_018474</name>
</gene>
<protein>
    <recommendedName>
        <fullName evidence="1">AAA+ ATPase domain-containing protein</fullName>
    </recommendedName>
</protein>
<dbReference type="CDD" id="cd00009">
    <property type="entry name" value="AAA"/>
    <property type="match status" value="1"/>
</dbReference>
<reference evidence="2" key="1">
    <citation type="journal article" date="2021" name="Genome Biol. Evol.">
        <title>A High-Quality Reference Genome for a Parasitic Bivalve with Doubly Uniparental Inheritance (Bivalvia: Unionida).</title>
        <authorList>
            <person name="Smith C.H."/>
        </authorList>
    </citation>
    <scope>NUCLEOTIDE SEQUENCE</scope>
    <source>
        <strain evidence="2">CHS0354</strain>
    </source>
</reference>